<evidence type="ECO:0000313" key="3">
    <source>
        <dbReference type="Proteomes" id="UP000663887"/>
    </source>
</evidence>
<protein>
    <submittedName>
        <fullName evidence="1">Uncharacterized protein</fullName>
    </submittedName>
</protein>
<reference evidence="1" key="1">
    <citation type="submission" date="2021-02" db="EMBL/GenBank/DDBJ databases">
        <authorList>
            <person name="Nowell W R."/>
        </authorList>
    </citation>
    <scope>NUCLEOTIDE SEQUENCE</scope>
</reference>
<comment type="caution">
    <text evidence="1">The sequence shown here is derived from an EMBL/GenBank/DDBJ whole genome shotgun (WGS) entry which is preliminary data.</text>
</comment>
<sequence>MNFDLDKNNSLIDTSVLPNDIFTCIDDDFSIVKTFAGDSEVNILRIQLINSAKKLLNTTDVFAFFRIESEETDTVKAESCLKSKTGQYIIKFGIQIGLSYLIKLLQQKLKKELVLKENNEIQHKYISNEFIDKHPLLKSLIKWYQQNDSEDNNKSNRFLTTFIDNLVFNLNNNNNNNISHRLIARWGRR</sequence>
<accession>A0A816MN01</accession>
<name>A0A816MN01_9BILA</name>
<dbReference type="EMBL" id="CAJOBF010010324">
    <property type="protein sequence ID" value="CAF4289684.1"/>
    <property type="molecule type" value="Genomic_DNA"/>
</dbReference>
<dbReference type="EMBL" id="CAJNRG010000805">
    <property type="protein sequence ID" value="CAF2018459.1"/>
    <property type="molecule type" value="Genomic_DNA"/>
</dbReference>
<evidence type="ECO:0000313" key="2">
    <source>
        <dbReference type="EMBL" id="CAF4289684.1"/>
    </source>
</evidence>
<dbReference type="AlphaFoldDB" id="A0A816MN01"/>
<organism evidence="1 3">
    <name type="scientific">Rotaria magnacalcarata</name>
    <dbReference type="NCBI Taxonomy" id="392030"/>
    <lineage>
        <taxon>Eukaryota</taxon>
        <taxon>Metazoa</taxon>
        <taxon>Spiralia</taxon>
        <taxon>Gnathifera</taxon>
        <taxon>Rotifera</taxon>
        <taxon>Eurotatoria</taxon>
        <taxon>Bdelloidea</taxon>
        <taxon>Philodinida</taxon>
        <taxon>Philodinidae</taxon>
        <taxon>Rotaria</taxon>
    </lineage>
</organism>
<dbReference type="Proteomes" id="UP000663842">
    <property type="component" value="Unassembled WGS sequence"/>
</dbReference>
<evidence type="ECO:0000313" key="1">
    <source>
        <dbReference type="EMBL" id="CAF2018459.1"/>
    </source>
</evidence>
<dbReference type="Proteomes" id="UP000663887">
    <property type="component" value="Unassembled WGS sequence"/>
</dbReference>
<gene>
    <name evidence="2" type="ORF">UXM345_LOCUS32804</name>
    <name evidence="1" type="ORF">XDN619_LOCUS4166</name>
</gene>
<proteinExistence type="predicted"/>